<organism evidence="2 3">
    <name type="scientific">Sporothrix stenoceras</name>
    <dbReference type="NCBI Taxonomy" id="5173"/>
    <lineage>
        <taxon>Eukaryota</taxon>
        <taxon>Fungi</taxon>
        <taxon>Dikarya</taxon>
        <taxon>Ascomycota</taxon>
        <taxon>Pezizomycotina</taxon>
        <taxon>Sordariomycetes</taxon>
        <taxon>Sordariomycetidae</taxon>
        <taxon>Ophiostomatales</taxon>
        <taxon>Ophiostomataceae</taxon>
        <taxon>Sporothrix</taxon>
    </lineage>
</organism>
<accession>A0ABR3YMN7</accession>
<name>A0ABR3YMN7_9PEZI</name>
<reference evidence="2 3" key="1">
    <citation type="journal article" date="2024" name="IMA Fungus">
        <title>IMA Genome - F19 : A genome assembly and annotation guide to empower mycologists, including annotated draft genome sequences of Ceratocystis pirilliformis, Diaporthe australafricana, Fusarium ophioides, Paecilomyces lecythidis, and Sporothrix stenoceras.</title>
        <authorList>
            <person name="Aylward J."/>
            <person name="Wilson A.M."/>
            <person name="Visagie C.M."/>
            <person name="Spraker J."/>
            <person name="Barnes I."/>
            <person name="Buitendag C."/>
            <person name="Ceriani C."/>
            <person name="Del Mar Angel L."/>
            <person name="du Plessis D."/>
            <person name="Fuchs T."/>
            <person name="Gasser K."/>
            <person name="Kramer D."/>
            <person name="Li W."/>
            <person name="Munsamy K."/>
            <person name="Piso A."/>
            <person name="Price J.L."/>
            <person name="Sonnekus B."/>
            <person name="Thomas C."/>
            <person name="van der Nest A."/>
            <person name="van Dijk A."/>
            <person name="van Heerden A."/>
            <person name="van Vuuren N."/>
            <person name="Yilmaz N."/>
            <person name="Duong T.A."/>
            <person name="van der Merwe N.A."/>
            <person name="Wingfield M.J."/>
            <person name="Wingfield B.D."/>
        </authorList>
    </citation>
    <scope>NUCLEOTIDE SEQUENCE [LARGE SCALE GENOMIC DNA]</scope>
    <source>
        <strain evidence="2 3">CMW 5346</strain>
    </source>
</reference>
<dbReference type="InterPro" id="IPR014710">
    <property type="entry name" value="RmlC-like_jellyroll"/>
</dbReference>
<dbReference type="EMBL" id="JAWCUI010000072">
    <property type="protein sequence ID" value="KAL1889583.1"/>
    <property type="molecule type" value="Genomic_DNA"/>
</dbReference>
<keyword evidence="3" id="KW-1185">Reference proteome</keyword>
<evidence type="ECO:0000259" key="1">
    <source>
        <dbReference type="Pfam" id="PF00190"/>
    </source>
</evidence>
<protein>
    <recommendedName>
        <fullName evidence="1">Cupin type-1 domain-containing protein</fullName>
    </recommendedName>
</protein>
<evidence type="ECO:0000313" key="3">
    <source>
        <dbReference type="Proteomes" id="UP001583186"/>
    </source>
</evidence>
<dbReference type="InterPro" id="IPR006045">
    <property type="entry name" value="Cupin_1"/>
</dbReference>
<dbReference type="CDD" id="cd02208">
    <property type="entry name" value="cupin_RmlC-like"/>
    <property type="match status" value="1"/>
</dbReference>
<dbReference type="SUPFAM" id="SSF51182">
    <property type="entry name" value="RmlC-like cupins"/>
    <property type="match status" value="1"/>
</dbReference>
<dbReference type="InterPro" id="IPR011051">
    <property type="entry name" value="RmlC_Cupin_sf"/>
</dbReference>
<feature type="domain" description="Cupin type-1" evidence="1">
    <location>
        <begin position="101"/>
        <end position="195"/>
    </location>
</feature>
<dbReference type="Pfam" id="PF00190">
    <property type="entry name" value="Cupin_1"/>
    <property type="match status" value="1"/>
</dbReference>
<dbReference type="Proteomes" id="UP001583186">
    <property type="component" value="Unassembled WGS sequence"/>
</dbReference>
<gene>
    <name evidence="2" type="ORF">Sste5346_008832</name>
</gene>
<dbReference type="Gene3D" id="2.60.120.10">
    <property type="entry name" value="Jelly Rolls"/>
    <property type="match status" value="1"/>
</dbReference>
<proteinExistence type="predicted"/>
<evidence type="ECO:0000313" key="2">
    <source>
        <dbReference type="EMBL" id="KAL1889583.1"/>
    </source>
</evidence>
<sequence length="219" mass="23500">MSATIFPTASRVSCTVGRSIVARAGSCNIVSLSPRLYQCSQPFSTHRPLRSSGIDPSLPFVTRLQEVPTYGPANHTGTVNRRLIDPVTVGSHAIELLHGTLSATGADKARAAPHYHPNMDQVCYLLSGRALCRTLVPGKPGESLAGTDIWREQIIEKGDACFFARGVVHEVIALGGDEVLEAGKGNKDGEGNVQVLVMYSPPYMEDPVNKTVVWTGKMS</sequence>
<comment type="caution">
    <text evidence="2">The sequence shown here is derived from an EMBL/GenBank/DDBJ whole genome shotgun (WGS) entry which is preliminary data.</text>
</comment>